<evidence type="ECO:0000313" key="7">
    <source>
        <dbReference type="EMBL" id="HGH61561.1"/>
    </source>
</evidence>
<comment type="subcellular location">
    <subcellularLocation>
        <location evidence="1">Cell membrane</location>
        <topology evidence="1">Multi-pass membrane protein</topology>
    </subcellularLocation>
</comment>
<feature type="transmembrane region" description="Helical" evidence="6">
    <location>
        <begin position="178"/>
        <end position="196"/>
    </location>
</feature>
<protein>
    <submittedName>
        <fullName evidence="7">Branched-chain amino acid ABC transporter permease</fullName>
    </submittedName>
</protein>
<dbReference type="PANTHER" id="PTHR30482">
    <property type="entry name" value="HIGH-AFFINITY BRANCHED-CHAIN AMINO ACID TRANSPORT SYSTEM PERMEASE"/>
    <property type="match status" value="1"/>
</dbReference>
<dbReference type="CDD" id="cd06581">
    <property type="entry name" value="TM_PBP1_LivM_like"/>
    <property type="match status" value="1"/>
</dbReference>
<dbReference type="InterPro" id="IPR043428">
    <property type="entry name" value="LivM-like"/>
</dbReference>
<dbReference type="GO" id="GO:0005886">
    <property type="term" value="C:plasma membrane"/>
    <property type="evidence" value="ECO:0007669"/>
    <property type="project" value="UniProtKB-SubCell"/>
</dbReference>
<evidence type="ECO:0000256" key="1">
    <source>
        <dbReference type="ARBA" id="ARBA00004651"/>
    </source>
</evidence>
<evidence type="ECO:0000256" key="5">
    <source>
        <dbReference type="ARBA" id="ARBA00023136"/>
    </source>
</evidence>
<evidence type="ECO:0000256" key="2">
    <source>
        <dbReference type="ARBA" id="ARBA00022475"/>
    </source>
</evidence>
<comment type="caution">
    <text evidence="7">The sequence shown here is derived from an EMBL/GenBank/DDBJ whole genome shotgun (WGS) entry which is preliminary data.</text>
</comment>
<feature type="transmembrane region" description="Helical" evidence="6">
    <location>
        <begin position="79"/>
        <end position="98"/>
    </location>
</feature>
<feature type="transmembrane region" description="Helical" evidence="6">
    <location>
        <begin position="104"/>
        <end position="124"/>
    </location>
</feature>
<feature type="transmembrane region" description="Helical" evidence="6">
    <location>
        <begin position="30"/>
        <end position="47"/>
    </location>
</feature>
<keyword evidence="4 6" id="KW-1133">Transmembrane helix</keyword>
<gene>
    <name evidence="7" type="ORF">ENV54_09715</name>
</gene>
<keyword evidence="5 6" id="KW-0472">Membrane</keyword>
<dbReference type="Pfam" id="PF02653">
    <property type="entry name" value="BPD_transp_2"/>
    <property type="match status" value="1"/>
</dbReference>
<dbReference type="AlphaFoldDB" id="A0A7C4ASH2"/>
<keyword evidence="2" id="KW-1003">Cell membrane</keyword>
<accession>A0A7C4ASH2</accession>
<reference evidence="7" key="1">
    <citation type="journal article" date="2020" name="mSystems">
        <title>Genome- and Community-Level Interaction Insights into Carbon Utilization and Element Cycling Functions of Hydrothermarchaeota in Hydrothermal Sediment.</title>
        <authorList>
            <person name="Zhou Z."/>
            <person name="Liu Y."/>
            <person name="Xu W."/>
            <person name="Pan J."/>
            <person name="Luo Z.H."/>
            <person name="Li M."/>
        </authorList>
    </citation>
    <scope>NUCLEOTIDE SEQUENCE [LARGE SCALE GENOMIC DNA]</scope>
    <source>
        <strain evidence="7">SpSt-769</strain>
    </source>
</reference>
<evidence type="ECO:0000256" key="6">
    <source>
        <dbReference type="SAM" id="Phobius"/>
    </source>
</evidence>
<evidence type="ECO:0000256" key="4">
    <source>
        <dbReference type="ARBA" id="ARBA00022989"/>
    </source>
</evidence>
<sequence length="356" mass="39256">MRRLRFHPCGNFRETYQEDFALFETDFGRLWVIIGLVLLFAVIPSISSRYGLFILNHIAIATIGAVGLNLLIGYTGLISLGHGALFGVGAYTAAILVTRVGIPFWLALLCAGGVTAVVGLILGMPSARLKHLYLIISTLAGQFIIQYLFMNWDQLTGGTEGFVLPKITFLGLDVRNDLTFFFIAFPCAVILTWMAVNIVRTRFGRAFVAIRDNDRAAVGMGIPVFRYKLLSFTISSFYAGFAGGLWSIYMGSITPEPFTLFLSIEYIAMVIVGGLGSFAGSVFGAVFITLLNEGLSQLTTFTMNVEALRQWALTIAPLREFVFGAAIVGFIILEPRGIAEVWRIVRSSFRLWPFSY</sequence>
<feature type="transmembrane region" description="Helical" evidence="6">
    <location>
        <begin position="53"/>
        <end position="72"/>
    </location>
</feature>
<feature type="transmembrane region" description="Helical" evidence="6">
    <location>
        <begin position="229"/>
        <end position="246"/>
    </location>
</feature>
<dbReference type="GO" id="GO:0015658">
    <property type="term" value="F:branched-chain amino acid transmembrane transporter activity"/>
    <property type="evidence" value="ECO:0007669"/>
    <property type="project" value="InterPro"/>
</dbReference>
<dbReference type="InterPro" id="IPR001851">
    <property type="entry name" value="ABC_transp_permease"/>
</dbReference>
<keyword evidence="3 6" id="KW-0812">Transmembrane</keyword>
<feature type="transmembrane region" description="Helical" evidence="6">
    <location>
        <begin position="131"/>
        <end position="149"/>
    </location>
</feature>
<dbReference type="EMBL" id="DTGT01000310">
    <property type="protein sequence ID" value="HGH61561.1"/>
    <property type="molecule type" value="Genomic_DNA"/>
</dbReference>
<evidence type="ECO:0000256" key="3">
    <source>
        <dbReference type="ARBA" id="ARBA00022692"/>
    </source>
</evidence>
<dbReference type="PANTHER" id="PTHR30482:SF5">
    <property type="entry name" value="ABC TRANSPORTER PERMEASE PROTEIN"/>
    <property type="match status" value="1"/>
</dbReference>
<feature type="transmembrane region" description="Helical" evidence="6">
    <location>
        <begin position="311"/>
        <end position="333"/>
    </location>
</feature>
<feature type="transmembrane region" description="Helical" evidence="6">
    <location>
        <begin position="266"/>
        <end position="291"/>
    </location>
</feature>
<proteinExistence type="predicted"/>
<name>A0A7C4ASH2_9BACT</name>
<organism evidence="7">
    <name type="scientific">Desulfomonile tiedjei</name>
    <dbReference type="NCBI Taxonomy" id="2358"/>
    <lineage>
        <taxon>Bacteria</taxon>
        <taxon>Pseudomonadati</taxon>
        <taxon>Thermodesulfobacteriota</taxon>
        <taxon>Desulfomonilia</taxon>
        <taxon>Desulfomonilales</taxon>
        <taxon>Desulfomonilaceae</taxon>
        <taxon>Desulfomonile</taxon>
    </lineage>
</organism>